<keyword evidence="3" id="KW-1185">Reference proteome</keyword>
<reference evidence="2" key="1">
    <citation type="submission" date="2019-09" db="EMBL/GenBank/DDBJ databases">
        <title>Draft genome information of white flower Hibiscus syriacus.</title>
        <authorList>
            <person name="Kim Y.-M."/>
        </authorList>
    </citation>
    <scope>NUCLEOTIDE SEQUENCE [LARGE SCALE GENOMIC DNA]</scope>
    <source>
        <strain evidence="2">YM2019G1</strain>
    </source>
</reference>
<protein>
    <submittedName>
        <fullName evidence="2">Phosphatidylinositol glycan</fullName>
    </submittedName>
</protein>
<feature type="coiled-coil region" evidence="1">
    <location>
        <begin position="25"/>
        <end position="87"/>
    </location>
</feature>
<evidence type="ECO:0000313" key="2">
    <source>
        <dbReference type="EMBL" id="KAE8713585.1"/>
    </source>
</evidence>
<dbReference type="PANTHER" id="PTHR48248:SF2">
    <property type="match status" value="1"/>
</dbReference>
<proteinExistence type="predicted"/>
<dbReference type="AlphaFoldDB" id="A0A6A3BCW4"/>
<evidence type="ECO:0000313" key="3">
    <source>
        <dbReference type="Proteomes" id="UP000436088"/>
    </source>
</evidence>
<sequence>MTSSSFTRLHPLPAFKKRCHRSGIKLKKRRERKEMRRRVVELKGEMEERSEEQKMIKEEQRQVGEKLEAIEEECEKLREETNAIIRQSAHTQLRLALMFQILKAREENDFNKASLLTHLLREIIATSTVKH</sequence>
<gene>
    <name evidence="2" type="ORF">F3Y22_tig00110206pilonHSYRG00154</name>
</gene>
<dbReference type="EMBL" id="VEPZ02000876">
    <property type="protein sequence ID" value="KAE8713585.1"/>
    <property type="molecule type" value="Genomic_DNA"/>
</dbReference>
<name>A0A6A3BCW4_HIBSY</name>
<evidence type="ECO:0000256" key="1">
    <source>
        <dbReference type="SAM" id="Coils"/>
    </source>
</evidence>
<dbReference type="OrthoDB" id="1015344at2759"/>
<dbReference type="Proteomes" id="UP000436088">
    <property type="component" value="Unassembled WGS sequence"/>
</dbReference>
<comment type="caution">
    <text evidence="2">The sequence shown here is derived from an EMBL/GenBank/DDBJ whole genome shotgun (WGS) entry which is preliminary data.</text>
</comment>
<keyword evidence="1" id="KW-0175">Coiled coil</keyword>
<dbReference type="PANTHER" id="PTHR48248">
    <property type="entry name" value="UVR DOMAIN-CONTAINING PROTEIN"/>
    <property type="match status" value="1"/>
</dbReference>
<organism evidence="2 3">
    <name type="scientific">Hibiscus syriacus</name>
    <name type="common">Rose of Sharon</name>
    <dbReference type="NCBI Taxonomy" id="106335"/>
    <lineage>
        <taxon>Eukaryota</taxon>
        <taxon>Viridiplantae</taxon>
        <taxon>Streptophyta</taxon>
        <taxon>Embryophyta</taxon>
        <taxon>Tracheophyta</taxon>
        <taxon>Spermatophyta</taxon>
        <taxon>Magnoliopsida</taxon>
        <taxon>eudicotyledons</taxon>
        <taxon>Gunneridae</taxon>
        <taxon>Pentapetalae</taxon>
        <taxon>rosids</taxon>
        <taxon>malvids</taxon>
        <taxon>Malvales</taxon>
        <taxon>Malvaceae</taxon>
        <taxon>Malvoideae</taxon>
        <taxon>Hibiscus</taxon>
    </lineage>
</organism>
<accession>A0A6A3BCW4</accession>